<dbReference type="PROSITE" id="PS50175">
    <property type="entry name" value="ASP_PROT_RETROV"/>
    <property type="match status" value="1"/>
</dbReference>
<evidence type="ECO:0000256" key="1">
    <source>
        <dbReference type="ARBA" id="ARBA00022801"/>
    </source>
</evidence>
<name>A0AA85AVJ1_9TREM</name>
<organism evidence="3 4">
    <name type="scientific">Schistosoma mattheei</name>
    <dbReference type="NCBI Taxonomy" id="31246"/>
    <lineage>
        <taxon>Eukaryota</taxon>
        <taxon>Metazoa</taxon>
        <taxon>Spiralia</taxon>
        <taxon>Lophotrochozoa</taxon>
        <taxon>Platyhelminthes</taxon>
        <taxon>Trematoda</taxon>
        <taxon>Digenea</taxon>
        <taxon>Strigeidida</taxon>
        <taxon>Schistosomatoidea</taxon>
        <taxon>Schistosomatidae</taxon>
        <taxon>Schistosoma</taxon>
    </lineage>
</organism>
<evidence type="ECO:0000259" key="2">
    <source>
        <dbReference type="PROSITE" id="PS50175"/>
    </source>
</evidence>
<dbReference type="Pfam" id="PF13975">
    <property type="entry name" value="gag-asp_proteas"/>
    <property type="match status" value="1"/>
</dbReference>
<dbReference type="GO" id="GO:0006508">
    <property type="term" value="P:proteolysis"/>
    <property type="evidence" value="ECO:0007669"/>
    <property type="project" value="InterPro"/>
</dbReference>
<dbReference type="InterPro" id="IPR021109">
    <property type="entry name" value="Peptidase_aspartic_dom_sf"/>
</dbReference>
<dbReference type="InterPro" id="IPR001969">
    <property type="entry name" value="Aspartic_peptidase_AS"/>
</dbReference>
<proteinExistence type="predicted"/>
<keyword evidence="1" id="KW-0378">Hydrolase</keyword>
<accession>A0AA85AVJ1</accession>
<dbReference type="PROSITE" id="PS00141">
    <property type="entry name" value="ASP_PROTEASE"/>
    <property type="match status" value="1"/>
</dbReference>
<dbReference type="Proteomes" id="UP000050791">
    <property type="component" value="Unassembled WGS sequence"/>
</dbReference>
<dbReference type="AlphaFoldDB" id="A0AA85AVJ1"/>
<protein>
    <recommendedName>
        <fullName evidence="2">Peptidase A2 domain-containing protein</fullName>
    </recommendedName>
</protein>
<dbReference type="GO" id="GO:0004190">
    <property type="term" value="F:aspartic-type endopeptidase activity"/>
    <property type="evidence" value="ECO:0007669"/>
    <property type="project" value="InterPro"/>
</dbReference>
<reference evidence="4" key="1">
    <citation type="submission" date="2023-11" db="UniProtKB">
        <authorList>
            <consortium name="WormBaseParasite"/>
        </authorList>
    </citation>
    <scope>IDENTIFICATION</scope>
</reference>
<dbReference type="Gene3D" id="2.40.70.10">
    <property type="entry name" value="Acid Proteases"/>
    <property type="match status" value="1"/>
</dbReference>
<dbReference type="WBParaSite" id="SMTH1_12390.1">
    <property type="protein sequence ID" value="SMTH1_12390.1"/>
    <property type="gene ID" value="SMTH1_12390"/>
</dbReference>
<dbReference type="CDD" id="cd00303">
    <property type="entry name" value="retropepsin_like"/>
    <property type="match status" value="1"/>
</dbReference>
<evidence type="ECO:0000313" key="4">
    <source>
        <dbReference type="WBParaSite" id="SMTH1_12390.1"/>
    </source>
</evidence>
<dbReference type="InterPro" id="IPR001995">
    <property type="entry name" value="Peptidase_A2_cat"/>
</dbReference>
<feature type="domain" description="Peptidase A2" evidence="2">
    <location>
        <begin position="105"/>
        <end position="184"/>
    </location>
</feature>
<dbReference type="SUPFAM" id="SSF50630">
    <property type="entry name" value="Acid proteases"/>
    <property type="match status" value="1"/>
</dbReference>
<sequence>MTAEEATESSCLDSYQRATAVTDFSSRGTSRGQSSSRCSRWSSWNNYHGHQAQCIYCKRFGRNAERCGHNRSHNPGKPRLYYLSSSHVDHVCPITVRGRVQGVEIEILLDTGASVSLIKEELLRKLNYKTQQNRCLSRLITACGDPLKLCSKVWLDLTIEKHQFRHEFLVSSALTWDMILGVDFMLKHQVSIFMDRS</sequence>
<evidence type="ECO:0000313" key="3">
    <source>
        <dbReference type="Proteomes" id="UP000050791"/>
    </source>
</evidence>